<evidence type="ECO:0000256" key="6">
    <source>
        <dbReference type="RuleBase" id="RU004057"/>
    </source>
</evidence>
<dbReference type="RefSeq" id="WP_218132795.1">
    <property type="nucleotide sequence ID" value="NZ_FNOY01000031.1"/>
</dbReference>
<dbReference type="InterPro" id="IPR050790">
    <property type="entry name" value="ExbB/TolQ_transport"/>
</dbReference>
<protein>
    <submittedName>
        <fullName evidence="9">Biopolymer transport protein ExbB</fullName>
    </submittedName>
</protein>
<keyword evidence="3 7" id="KW-0812">Transmembrane</keyword>
<dbReference type="EMBL" id="FNOY01000031">
    <property type="protein sequence ID" value="SDY36535.1"/>
    <property type="molecule type" value="Genomic_DNA"/>
</dbReference>
<dbReference type="AlphaFoldDB" id="A0A1H3JAG3"/>
<evidence type="ECO:0000259" key="8">
    <source>
        <dbReference type="Pfam" id="PF01618"/>
    </source>
</evidence>
<dbReference type="GO" id="GO:0005886">
    <property type="term" value="C:plasma membrane"/>
    <property type="evidence" value="ECO:0007669"/>
    <property type="project" value="UniProtKB-SubCell"/>
</dbReference>
<dbReference type="Pfam" id="PF01618">
    <property type="entry name" value="MotA_ExbB"/>
    <property type="match status" value="1"/>
</dbReference>
<evidence type="ECO:0000256" key="5">
    <source>
        <dbReference type="ARBA" id="ARBA00023136"/>
    </source>
</evidence>
<sequence length="149" mass="16182">MACEENLDNNPLGRLRSGIQAVRAKSSEVLATRLDEAVSQETSRLFFGLTALTVFAAVTPLMGLLGTVIGMIETFQSISLFGTGDPKLMAGGISYALVTTQLGLAVAIPLLLLQSLLHAQANRIVEILDQQSARLYEQYDQYDQTLLEH</sequence>
<keyword evidence="4 7" id="KW-1133">Transmembrane helix</keyword>
<keyword evidence="10" id="KW-1185">Reference proteome</keyword>
<evidence type="ECO:0000256" key="7">
    <source>
        <dbReference type="SAM" id="Phobius"/>
    </source>
</evidence>
<keyword evidence="5 7" id="KW-0472">Membrane</keyword>
<comment type="similarity">
    <text evidence="6">Belongs to the exbB/tolQ family.</text>
</comment>
<dbReference type="Proteomes" id="UP000198640">
    <property type="component" value="Unassembled WGS sequence"/>
</dbReference>
<evidence type="ECO:0000256" key="3">
    <source>
        <dbReference type="ARBA" id="ARBA00022692"/>
    </source>
</evidence>
<dbReference type="InterPro" id="IPR002898">
    <property type="entry name" value="MotA_ExbB_proton_chnl"/>
</dbReference>
<proteinExistence type="inferred from homology"/>
<evidence type="ECO:0000313" key="9">
    <source>
        <dbReference type="EMBL" id="SDY36535.1"/>
    </source>
</evidence>
<dbReference type="STRING" id="44576.SAMN05421881_103123"/>
<keyword evidence="2" id="KW-1003">Cell membrane</keyword>
<keyword evidence="6" id="KW-0813">Transport</keyword>
<accession>A0A1H3JAG3</accession>
<dbReference type="PANTHER" id="PTHR30625">
    <property type="entry name" value="PROTEIN TOLQ"/>
    <property type="match status" value="1"/>
</dbReference>
<dbReference type="PANTHER" id="PTHR30625:SF11">
    <property type="entry name" value="MOTA_TOLQ_EXBB PROTON CHANNEL DOMAIN-CONTAINING PROTEIN"/>
    <property type="match status" value="1"/>
</dbReference>
<feature type="domain" description="MotA/TolQ/ExbB proton channel" evidence="8">
    <location>
        <begin position="15"/>
        <end position="129"/>
    </location>
</feature>
<reference evidence="9 10" key="1">
    <citation type="submission" date="2016-10" db="EMBL/GenBank/DDBJ databases">
        <authorList>
            <person name="de Groot N.N."/>
        </authorList>
    </citation>
    <scope>NUCLEOTIDE SEQUENCE [LARGE SCALE GENOMIC DNA]</scope>
    <source>
        <strain evidence="9 10">Nm1</strain>
    </source>
</reference>
<keyword evidence="6" id="KW-0653">Protein transport</keyword>
<evidence type="ECO:0000313" key="10">
    <source>
        <dbReference type="Proteomes" id="UP000198640"/>
    </source>
</evidence>
<organism evidence="9 10">
    <name type="scientific">Nitrosomonas halophila</name>
    <dbReference type="NCBI Taxonomy" id="44576"/>
    <lineage>
        <taxon>Bacteria</taxon>
        <taxon>Pseudomonadati</taxon>
        <taxon>Pseudomonadota</taxon>
        <taxon>Betaproteobacteria</taxon>
        <taxon>Nitrosomonadales</taxon>
        <taxon>Nitrosomonadaceae</taxon>
        <taxon>Nitrosomonas</taxon>
    </lineage>
</organism>
<dbReference type="GO" id="GO:0017038">
    <property type="term" value="P:protein import"/>
    <property type="evidence" value="ECO:0007669"/>
    <property type="project" value="TreeGrafter"/>
</dbReference>
<evidence type="ECO:0000256" key="2">
    <source>
        <dbReference type="ARBA" id="ARBA00022475"/>
    </source>
</evidence>
<feature type="transmembrane region" description="Helical" evidence="7">
    <location>
        <begin position="45"/>
        <end position="72"/>
    </location>
</feature>
<comment type="subcellular location">
    <subcellularLocation>
        <location evidence="1">Cell membrane</location>
        <topology evidence="1">Multi-pass membrane protein</topology>
    </subcellularLocation>
    <subcellularLocation>
        <location evidence="6">Membrane</location>
        <topology evidence="6">Multi-pass membrane protein</topology>
    </subcellularLocation>
</comment>
<evidence type="ECO:0000256" key="1">
    <source>
        <dbReference type="ARBA" id="ARBA00004651"/>
    </source>
</evidence>
<evidence type="ECO:0000256" key="4">
    <source>
        <dbReference type="ARBA" id="ARBA00022989"/>
    </source>
</evidence>
<feature type="transmembrane region" description="Helical" evidence="7">
    <location>
        <begin position="92"/>
        <end position="113"/>
    </location>
</feature>
<name>A0A1H3JAG3_9PROT</name>
<gene>
    <name evidence="9" type="ORF">SAMN05421881_103123</name>
</gene>